<evidence type="ECO:0000256" key="1">
    <source>
        <dbReference type="ARBA" id="ARBA00022801"/>
    </source>
</evidence>
<evidence type="ECO:0000313" key="3">
    <source>
        <dbReference type="EMBL" id="KAL2802252.1"/>
    </source>
</evidence>
<dbReference type="PANTHER" id="PTHR48081:SF8">
    <property type="entry name" value="ALPHA_BETA HYDROLASE FOLD-3 DOMAIN-CONTAINING PROTEIN-RELATED"/>
    <property type="match status" value="1"/>
</dbReference>
<evidence type="ECO:0000313" key="4">
    <source>
        <dbReference type="Proteomes" id="UP001610334"/>
    </source>
</evidence>
<reference evidence="3 4" key="1">
    <citation type="submission" date="2024-07" db="EMBL/GenBank/DDBJ databases">
        <title>Section-level genome sequencing and comparative genomics of Aspergillus sections Usti and Cavernicolus.</title>
        <authorList>
            <consortium name="Lawrence Berkeley National Laboratory"/>
            <person name="Nybo J.L."/>
            <person name="Vesth T.C."/>
            <person name="Theobald S."/>
            <person name="Frisvad J.C."/>
            <person name="Larsen T.O."/>
            <person name="Kjaerboelling I."/>
            <person name="Rothschild-Mancinelli K."/>
            <person name="Lyhne E.K."/>
            <person name="Kogle M.E."/>
            <person name="Barry K."/>
            <person name="Clum A."/>
            <person name="Na H."/>
            <person name="Ledsgaard L."/>
            <person name="Lin J."/>
            <person name="Lipzen A."/>
            <person name="Kuo A."/>
            <person name="Riley R."/>
            <person name="Mondo S."/>
            <person name="Labutti K."/>
            <person name="Haridas S."/>
            <person name="Pangalinan J."/>
            <person name="Salamov A.A."/>
            <person name="Simmons B.A."/>
            <person name="Magnuson J.K."/>
            <person name="Chen J."/>
            <person name="Drula E."/>
            <person name="Henrissat B."/>
            <person name="Wiebenga A."/>
            <person name="Lubbers R.J."/>
            <person name="Gomes A.C."/>
            <person name="Makela M.R."/>
            <person name="Stajich J."/>
            <person name="Grigoriev I.V."/>
            <person name="Mortensen U.H."/>
            <person name="De Vries R.P."/>
            <person name="Baker S.E."/>
            <person name="Andersen M.R."/>
        </authorList>
    </citation>
    <scope>NUCLEOTIDE SEQUENCE [LARGE SCALE GENOMIC DNA]</scope>
    <source>
        <strain evidence="3 4">CBS 588.65</strain>
    </source>
</reference>
<comment type="caution">
    <text evidence="3">The sequence shown here is derived from an EMBL/GenBank/DDBJ whole genome shotgun (WGS) entry which is preliminary data.</text>
</comment>
<organism evidence="3 4">
    <name type="scientific">Aspergillus granulosus</name>
    <dbReference type="NCBI Taxonomy" id="176169"/>
    <lineage>
        <taxon>Eukaryota</taxon>
        <taxon>Fungi</taxon>
        <taxon>Dikarya</taxon>
        <taxon>Ascomycota</taxon>
        <taxon>Pezizomycotina</taxon>
        <taxon>Eurotiomycetes</taxon>
        <taxon>Eurotiomycetidae</taxon>
        <taxon>Eurotiales</taxon>
        <taxon>Aspergillaceae</taxon>
        <taxon>Aspergillus</taxon>
        <taxon>Aspergillus subgen. Nidulantes</taxon>
    </lineage>
</organism>
<accession>A0ABR4GT71</accession>
<dbReference type="Proteomes" id="UP001610334">
    <property type="component" value="Unassembled WGS sequence"/>
</dbReference>
<evidence type="ECO:0000259" key="2">
    <source>
        <dbReference type="Pfam" id="PF07859"/>
    </source>
</evidence>
<dbReference type="EMBL" id="JBFXLT010000197">
    <property type="protein sequence ID" value="KAL2802252.1"/>
    <property type="molecule type" value="Genomic_DNA"/>
</dbReference>
<sequence>MTILRPPLDPDLNPALSKFDSMASLTPWAALEARRAGAHLTWSSISSSANISSHISHTETTLPGPDGTPLTVSILRSSSPSHLETPASETACILHFHGGGFCLANRFHGLNALFDLVTELNVIVVSPEYRLTPKHAQPTQVEDCYASLLWTARNASEPILGFNPERLIVCGGSAGGNLAAGVALLSRDRLGPKICGQMLFYPWLDDGGSSASLTQYGDIQPWTVQDNWTALNWALGANRENKSIYTVPGSASVEELKGLPTTYVDVGEADVFRVEDVEFVTRLWEAGIGTEFHVWSGAWHAFDVFAPEVEVSRKAAKVRGEWVSRLLR</sequence>
<protein>
    <submittedName>
        <fullName evidence="3">Alpha/Beta hydrolase protein</fullName>
    </submittedName>
</protein>
<dbReference type="InterPro" id="IPR013094">
    <property type="entry name" value="AB_hydrolase_3"/>
</dbReference>
<dbReference type="Gene3D" id="3.40.50.1820">
    <property type="entry name" value="alpha/beta hydrolase"/>
    <property type="match status" value="1"/>
</dbReference>
<dbReference type="InterPro" id="IPR029058">
    <property type="entry name" value="AB_hydrolase_fold"/>
</dbReference>
<dbReference type="PANTHER" id="PTHR48081">
    <property type="entry name" value="AB HYDROLASE SUPERFAMILY PROTEIN C4A8.06C"/>
    <property type="match status" value="1"/>
</dbReference>
<name>A0ABR4GT71_9EURO</name>
<dbReference type="Pfam" id="PF07859">
    <property type="entry name" value="Abhydrolase_3"/>
    <property type="match status" value="1"/>
</dbReference>
<dbReference type="InterPro" id="IPR050300">
    <property type="entry name" value="GDXG_lipolytic_enzyme"/>
</dbReference>
<dbReference type="GO" id="GO:0016787">
    <property type="term" value="F:hydrolase activity"/>
    <property type="evidence" value="ECO:0007669"/>
    <property type="project" value="UniProtKB-KW"/>
</dbReference>
<feature type="domain" description="Alpha/beta hydrolase fold-3" evidence="2">
    <location>
        <begin position="93"/>
        <end position="302"/>
    </location>
</feature>
<proteinExistence type="predicted"/>
<gene>
    <name evidence="3" type="ORF">BJX63DRAFT_120425</name>
</gene>
<keyword evidence="1 3" id="KW-0378">Hydrolase</keyword>
<dbReference type="SUPFAM" id="SSF53474">
    <property type="entry name" value="alpha/beta-Hydrolases"/>
    <property type="match status" value="1"/>
</dbReference>
<keyword evidence="4" id="KW-1185">Reference proteome</keyword>